<reference evidence="2 3" key="1">
    <citation type="journal article" date="2024" name="bioRxiv">
        <title>Comparative genomics of Cryptococcus and Kwoniella reveals pathogenesis evolution and contrasting karyotype dynamics via intercentromeric recombination or chromosome fusion.</title>
        <authorList>
            <person name="Coelho M.A."/>
            <person name="David-Palma M."/>
            <person name="Shea T."/>
            <person name="Bowers K."/>
            <person name="McGinley-Smith S."/>
            <person name="Mohammad A.W."/>
            <person name="Gnirke A."/>
            <person name="Yurkov A.M."/>
            <person name="Nowrousian M."/>
            <person name="Sun S."/>
            <person name="Cuomo C.A."/>
            <person name="Heitman J."/>
        </authorList>
    </citation>
    <scope>NUCLEOTIDE SEQUENCE [LARGE SCALE GENOMIC DNA]</scope>
    <source>
        <strain evidence="2 3">CBS 13917</strain>
    </source>
</reference>
<sequence length="571" mass="64244">MPDHEDDHSNVSRALILWRPTHLFFPPVQEPPPPKRIFRHIDLEEERPGKRRSIYFRDPNEKHTPDHEIALPELVLNGTFRQLIFGIPKALPYRSYPQASPSHTTHGRQNLTRLSSSTFPIQNIDDQHAMEPDPHHPWSPKKRPLTQQIVLERKGVDNENVFAYAKSFHRNFNGTHKVVPTRIDSDEEARMEQWRVGKRPGHQGSFRTPNRLPDEDETPPKAKKRSLSQSIASSAERVLKKPFRPPTRTSPLKPATSRARSDSPPKSPLSLRPDSPRSLPTYRPQTSFKSPVTSSKQIIPFPDFRSSVPSRNSFSSPRSGRPFKTPVRSTAPSPSTQASHYAHSGSGGDSHDHAQAVGLQNEILILKKAIKYNDGNDESHLQSFIHQWRNAGRDIVERLFSIIPRPTQGDTDMIQSQMATTRSNGYDPSTPRTSYWSEQGNHFSAAPGLSMDQIECIRNAPTNEDGEPVDEEGNLLIPDGGATEEEMKRYIFGLREKKSYFQGQFSSQRSSGTSAFGFESDAGDSSTPVPSIADPTEWHYGTLMQALGVDPSLLGWDNVNEDWVDCTVPVD</sequence>
<organism evidence="2 3">
    <name type="scientific">Kwoniella newhampshirensis</name>
    <dbReference type="NCBI Taxonomy" id="1651941"/>
    <lineage>
        <taxon>Eukaryota</taxon>
        <taxon>Fungi</taxon>
        <taxon>Dikarya</taxon>
        <taxon>Basidiomycota</taxon>
        <taxon>Agaricomycotina</taxon>
        <taxon>Tremellomycetes</taxon>
        <taxon>Tremellales</taxon>
        <taxon>Cryptococcaceae</taxon>
        <taxon>Kwoniella</taxon>
    </lineage>
</organism>
<dbReference type="KEGG" id="kne:92184240"/>
<evidence type="ECO:0000256" key="1">
    <source>
        <dbReference type="SAM" id="MobiDB-lite"/>
    </source>
</evidence>
<keyword evidence="3" id="KW-1185">Reference proteome</keyword>
<feature type="region of interest" description="Disordered" evidence="1">
    <location>
        <begin position="190"/>
        <end position="353"/>
    </location>
</feature>
<dbReference type="Gene3D" id="6.10.140.1020">
    <property type="match status" value="1"/>
</dbReference>
<accession>A0AAW0YSQ2</accession>
<protein>
    <recommendedName>
        <fullName evidence="4">Swi5-dependent recombination DNA repair protein 1</fullName>
    </recommendedName>
</protein>
<evidence type="ECO:0000313" key="3">
    <source>
        <dbReference type="Proteomes" id="UP001388673"/>
    </source>
</evidence>
<dbReference type="EMBL" id="JBCAWK010000015">
    <property type="protein sequence ID" value="KAK8843327.1"/>
    <property type="molecule type" value="Genomic_DNA"/>
</dbReference>
<name>A0AAW0YSQ2_9TREE</name>
<dbReference type="GeneID" id="92184240"/>
<feature type="compositionally biased region" description="Low complexity" evidence="1">
    <location>
        <begin position="304"/>
        <end position="323"/>
    </location>
</feature>
<feature type="compositionally biased region" description="Polar residues" evidence="1">
    <location>
        <begin position="283"/>
        <end position="297"/>
    </location>
</feature>
<proteinExistence type="predicted"/>
<dbReference type="RefSeq" id="XP_066799275.1">
    <property type="nucleotide sequence ID" value="XM_066950060.1"/>
</dbReference>
<feature type="compositionally biased region" description="Polar residues" evidence="1">
    <location>
        <begin position="327"/>
        <end position="339"/>
    </location>
</feature>
<dbReference type="AlphaFoldDB" id="A0AAW0YSQ2"/>
<dbReference type="Proteomes" id="UP001388673">
    <property type="component" value="Unassembled WGS sequence"/>
</dbReference>
<feature type="compositionally biased region" description="Low complexity" evidence="1">
    <location>
        <begin position="262"/>
        <end position="280"/>
    </location>
</feature>
<evidence type="ECO:0008006" key="4">
    <source>
        <dbReference type="Google" id="ProtNLM"/>
    </source>
</evidence>
<comment type="caution">
    <text evidence="2">The sequence shown here is derived from an EMBL/GenBank/DDBJ whole genome shotgun (WGS) entry which is preliminary data.</text>
</comment>
<gene>
    <name evidence="2" type="ORF">IAR55_006982</name>
</gene>
<evidence type="ECO:0000313" key="2">
    <source>
        <dbReference type="EMBL" id="KAK8843327.1"/>
    </source>
</evidence>